<dbReference type="SUPFAM" id="SSF46934">
    <property type="entry name" value="UBA-like"/>
    <property type="match status" value="1"/>
</dbReference>
<sequence length="576" mass="63148">MPLSVTLKNDTIIVDSKLNITFRRTIRVPDNDETAELPPDMGKMPLINVSGIASELPDAMAAKGGLMVTLHENEAMWIKFQIASNTWCPREYLPFRRHYALKIYAGGINVVSGEPENENTATTLRRRTLTAKGESIQDYVVVPRQKWIDGIAVAGGRVRQFVAAPLGSGLTIESQLTSEEVVGGLQFEIIATKLLAPAPRSSGPNGSGRIHVKTLNGYVCNIDVELDWHVVVVHEILEQITDIPSEAQRLFYAGEQLKHDRTLFSYQIKAETTIRLVLHLRGGGDGKGPIDLDSIDDELGIAAGGMIKQSILPDHIPDSRKFQWDKEDILVFNVQMLNAVDYTRITGGPKQSMPVSAQDYAASGGQFFDLEEEESNIYGDFGGIKSVGRLTGKLDPQLHIRSKKIGSQSTKDKGKSTAKNHEVSAKIPSYTYSETLSVSGPSHVYTENSSSSYGSIENSVAGGTSYTESTVSTLVHSSNEIATLTVMGFTRNQATKALRISSGNLERAAEWILDHLDGQDEAKSPPKKHTPEVRSSRPKDFPINPSAVITVQPKRSQFRTAKDLEESMKRVNVGTF</sequence>
<feature type="domain" description="UBA" evidence="2">
    <location>
        <begin position="474"/>
        <end position="515"/>
    </location>
</feature>
<dbReference type="SMART" id="SM00165">
    <property type="entry name" value="UBA"/>
    <property type="match status" value="1"/>
</dbReference>
<dbReference type="InterPro" id="IPR009060">
    <property type="entry name" value="UBA-like_sf"/>
</dbReference>
<dbReference type="Pfam" id="PF00240">
    <property type="entry name" value="ubiquitin"/>
    <property type="match status" value="1"/>
</dbReference>
<feature type="compositionally biased region" description="Polar residues" evidence="1">
    <location>
        <begin position="547"/>
        <end position="559"/>
    </location>
</feature>
<evidence type="ECO:0000313" key="4">
    <source>
        <dbReference type="EMBL" id="KAJ6258044.1"/>
    </source>
</evidence>
<name>A0AAD6ISW8_DREDA</name>
<dbReference type="InterPro" id="IPR015940">
    <property type="entry name" value="UBA"/>
</dbReference>
<keyword evidence="5" id="KW-1185">Reference proteome</keyword>
<evidence type="ECO:0000256" key="1">
    <source>
        <dbReference type="SAM" id="MobiDB-lite"/>
    </source>
</evidence>
<feature type="region of interest" description="Disordered" evidence="1">
    <location>
        <begin position="401"/>
        <end position="422"/>
    </location>
</feature>
<dbReference type="InterPro" id="IPR000626">
    <property type="entry name" value="Ubiquitin-like_dom"/>
</dbReference>
<feature type="compositionally biased region" description="Basic and acidic residues" evidence="1">
    <location>
        <begin position="410"/>
        <end position="422"/>
    </location>
</feature>
<dbReference type="CDD" id="cd17039">
    <property type="entry name" value="Ubl_ubiquitin_like"/>
    <property type="match status" value="1"/>
</dbReference>
<dbReference type="PROSITE" id="PS50030">
    <property type="entry name" value="UBA"/>
    <property type="match status" value="1"/>
</dbReference>
<organism evidence="4 5">
    <name type="scientific">Drechslerella dactyloides</name>
    <name type="common">Nematode-trapping fungus</name>
    <name type="synonym">Arthrobotrys dactyloides</name>
    <dbReference type="NCBI Taxonomy" id="74499"/>
    <lineage>
        <taxon>Eukaryota</taxon>
        <taxon>Fungi</taxon>
        <taxon>Dikarya</taxon>
        <taxon>Ascomycota</taxon>
        <taxon>Pezizomycotina</taxon>
        <taxon>Orbiliomycetes</taxon>
        <taxon>Orbiliales</taxon>
        <taxon>Orbiliaceae</taxon>
        <taxon>Drechslerella</taxon>
    </lineage>
</organism>
<proteinExistence type="predicted"/>
<protein>
    <submittedName>
        <fullName evidence="4">Ubiquitin-60S ribosomal protein</fullName>
    </submittedName>
</protein>
<dbReference type="PROSITE" id="PS50053">
    <property type="entry name" value="UBIQUITIN_2"/>
    <property type="match status" value="1"/>
</dbReference>
<dbReference type="CDD" id="cd14386">
    <property type="entry name" value="UBA2_UBP5"/>
    <property type="match status" value="1"/>
</dbReference>
<dbReference type="SUPFAM" id="SSF54236">
    <property type="entry name" value="Ubiquitin-like"/>
    <property type="match status" value="1"/>
</dbReference>
<feature type="region of interest" description="Disordered" evidence="1">
    <location>
        <begin position="516"/>
        <end position="563"/>
    </location>
</feature>
<dbReference type="PANTHER" id="PTHR10666">
    <property type="entry name" value="UBIQUITIN"/>
    <property type="match status" value="1"/>
</dbReference>
<dbReference type="AlphaFoldDB" id="A0AAD6ISW8"/>
<dbReference type="InterPro" id="IPR050158">
    <property type="entry name" value="Ubiquitin_ubiquitin-like"/>
</dbReference>
<dbReference type="InterPro" id="IPR029071">
    <property type="entry name" value="Ubiquitin-like_domsf"/>
</dbReference>
<dbReference type="Gene3D" id="1.10.8.10">
    <property type="entry name" value="DNA helicase RuvA subunit, C-terminal domain"/>
    <property type="match status" value="1"/>
</dbReference>
<feature type="compositionally biased region" description="Basic and acidic residues" evidence="1">
    <location>
        <begin position="516"/>
        <end position="540"/>
    </location>
</feature>
<comment type="caution">
    <text evidence="4">The sequence shown here is derived from an EMBL/GenBank/DDBJ whole genome shotgun (WGS) entry which is preliminary data.</text>
</comment>
<dbReference type="SMART" id="SM00213">
    <property type="entry name" value="UBQ"/>
    <property type="match status" value="1"/>
</dbReference>
<keyword evidence="4" id="KW-0687">Ribonucleoprotein</keyword>
<dbReference type="Proteomes" id="UP001221413">
    <property type="component" value="Unassembled WGS sequence"/>
</dbReference>
<dbReference type="EMBL" id="JAQGDS010000009">
    <property type="protein sequence ID" value="KAJ6258044.1"/>
    <property type="molecule type" value="Genomic_DNA"/>
</dbReference>
<evidence type="ECO:0000259" key="3">
    <source>
        <dbReference type="PROSITE" id="PS50053"/>
    </source>
</evidence>
<dbReference type="Pfam" id="PF22562">
    <property type="entry name" value="UBA_7"/>
    <property type="match status" value="1"/>
</dbReference>
<feature type="domain" description="Ubiquitin-like" evidence="3">
    <location>
        <begin position="208"/>
        <end position="283"/>
    </location>
</feature>
<dbReference type="Gene3D" id="3.10.20.90">
    <property type="entry name" value="Phosphatidylinositol 3-kinase Catalytic Subunit, Chain A, domain 1"/>
    <property type="match status" value="1"/>
</dbReference>
<reference evidence="4" key="1">
    <citation type="submission" date="2023-01" db="EMBL/GenBank/DDBJ databases">
        <title>The chitinases involved in constricting ring structure development in the nematode-trapping fungus Drechslerella dactyloides.</title>
        <authorList>
            <person name="Wang R."/>
            <person name="Zhang L."/>
            <person name="Tang P."/>
            <person name="Li S."/>
            <person name="Liang L."/>
        </authorList>
    </citation>
    <scope>NUCLEOTIDE SEQUENCE</scope>
    <source>
        <strain evidence="4">YMF1.00031</strain>
    </source>
</reference>
<dbReference type="InterPro" id="IPR019956">
    <property type="entry name" value="Ubiquitin_dom"/>
</dbReference>
<keyword evidence="4" id="KW-0689">Ribosomal protein</keyword>
<dbReference type="PRINTS" id="PR00348">
    <property type="entry name" value="UBIQUITIN"/>
</dbReference>
<accession>A0AAD6ISW8</accession>
<evidence type="ECO:0000313" key="5">
    <source>
        <dbReference type="Proteomes" id="UP001221413"/>
    </source>
</evidence>
<evidence type="ECO:0000259" key="2">
    <source>
        <dbReference type="PROSITE" id="PS50030"/>
    </source>
</evidence>
<dbReference type="GO" id="GO:0005840">
    <property type="term" value="C:ribosome"/>
    <property type="evidence" value="ECO:0007669"/>
    <property type="project" value="UniProtKB-KW"/>
</dbReference>
<gene>
    <name evidence="4" type="ORF">Dda_6956</name>
</gene>